<sequence length="268" mass="29907">MASASSAAAGKGSQAKAPSRPRTTSLSPAKGDEELSASLSAKLGDLVLTKKEASGLVIKDLGPGQIPKMKWVNGDRRLDVWVCVFDLPLDMMNRAHGEMIGNWIGKFISVEVDEDGTAWGEELRIRVEVKVDQPLVRVRDSEDDKEGKWFDIKKRGMFFAISVLKILSRGFVLATSTRLPDRRSSSEPMMKELFRIGAQFIGYRDYAKKLAEVNERANTLAQKLEQSEEARKKAESDAVQARQKADKPRPMLLVSKILGRDFTMPRLR</sequence>
<comment type="caution">
    <text evidence="2">The sequence shown here is derived from an EMBL/GenBank/DDBJ whole genome shotgun (WGS) entry which is preliminary data.</text>
</comment>
<feature type="region of interest" description="Disordered" evidence="1">
    <location>
        <begin position="225"/>
        <end position="247"/>
    </location>
</feature>
<dbReference type="EMBL" id="JAUUTY010000005">
    <property type="protein sequence ID" value="KAK1628437.1"/>
    <property type="molecule type" value="Genomic_DNA"/>
</dbReference>
<feature type="compositionally biased region" description="Low complexity" evidence="1">
    <location>
        <begin position="1"/>
        <end position="17"/>
    </location>
</feature>
<dbReference type="Proteomes" id="UP001231189">
    <property type="component" value="Unassembled WGS sequence"/>
</dbReference>
<reference evidence="2" key="1">
    <citation type="submission" date="2023-07" db="EMBL/GenBank/DDBJ databases">
        <title>A chromosome-level genome assembly of Lolium multiflorum.</title>
        <authorList>
            <person name="Chen Y."/>
            <person name="Copetti D."/>
            <person name="Kolliker R."/>
            <person name="Studer B."/>
        </authorList>
    </citation>
    <scope>NUCLEOTIDE SEQUENCE</scope>
    <source>
        <strain evidence="2">02402/16</strain>
        <tissue evidence="2">Leaf</tissue>
    </source>
</reference>
<evidence type="ECO:0000313" key="3">
    <source>
        <dbReference type="Proteomes" id="UP001231189"/>
    </source>
</evidence>
<proteinExistence type="predicted"/>
<protein>
    <submittedName>
        <fullName evidence="2">Uncharacterized protein</fullName>
    </submittedName>
</protein>
<evidence type="ECO:0000313" key="2">
    <source>
        <dbReference type="EMBL" id="KAK1628437.1"/>
    </source>
</evidence>
<dbReference type="AlphaFoldDB" id="A0AAD8RQ99"/>
<feature type="compositionally biased region" description="Basic and acidic residues" evidence="1">
    <location>
        <begin position="225"/>
        <end position="236"/>
    </location>
</feature>
<accession>A0AAD8RQ99</accession>
<keyword evidence="3" id="KW-1185">Reference proteome</keyword>
<organism evidence="2 3">
    <name type="scientific">Lolium multiflorum</name>
    <name type="common">Italian ryegrass</name>
    <name type="synonym">Lolium perenne subsp. multiflorum</name>
    <dbReference type="NCBI Taxonomy" id="4521"/>
    <lineage>
        <taxon>Eukaryota</taxon>
        <taxon>Viridiplantae</taxon>
        <taxon>Streptophyta</taxon>
        <taxon>Embryophyta</taxon>
        <taxon>Tracheophyta</taxon>
        <taxon>Spermatophyta</taxon>
        <taxon>Magnoliopsida</taxon>
        <taxon>Liliopsida</taxon>
        <taxon>Poales</taxon>
        <taxon>Poaceae</taxon>
        <taxon>BOP clade</taxon>
        <taxon>Pooideae</taxon>
        <taxon>Poodae</taxon>
        <taxon>Poeae</taxon>
        <taxon>Poeae Chloroplast Group 2 (Poeae type)</taxon>
        <taxon>Loliodinae</taxon>
        <taxon>Loliinae</taxon>
        <taxon>Lolium</taxon>
    </lineage>
</organism>
<name>A0AAD8RQ99_LOLMU</name>
<gene>
    <name evidence="2" type="ORF">QYE76_002752</name>
</gene>
<feature type="region of interest" description="Disordered" evidence="1">
    <location>
        <begin position="1"/>
        <end position="34"/>
    </location>
</feature>
<evidence type="ECO:0000256" key="1">
    <source>
        <dbReference type="SAM" id="MobiDB-lite"/>
    </source>
</evidence>